<dbReference type="Pfam" id="PF00378">
    <property type="entry name" value="ECH_1"/>
    <property type="match status" value="1"/>
</dbReference>
<comment type="caution">
    <text evidence="4">The sequence shown here is derived from an EMBL/GenBank/DDBJ whole genome shotgun (WGS) entry which is preliminary data.</text>
</comment>
<dbReference type="InterPro" id="IPR001753">
    <property type="entry name" value="Enoyl-CoA_hydra/iso"/>
</dbReference>
<dbReference type="PANTHER" id="PTHR43684">
    <property type="match status" value="1"/>
</dbReference>
<dbReference type="EMBL" id="BTRK01000003">
    <property type="protein sequence ID" value="GMR40559.1"/>
    <property type="molecule type" value="Genomic_DNA"/>
</dbReference>
<accession>A0AAN4ZJP7</accession>
<evidence type="ECO:0000256" key="3">
    <source>
        <dbReference type="ARBA" id="ARBA00023235"/>
    </source>
</evidence>
<dbReference type="SUPFAM" id="SSF52096">
    <property type="entry name" value="ClpP/crotonase"/>
    <property type="match status" value="1"/>
</dbReference>
<reference evidence="5" key="1">
    <citation type="submission" date="2022-10" db="EMBL/GenBank/DDBJ databases">
        <title>Genome assembly of Pristionchus species.</title>
        <authorList>
            <person name="Yoshida K."/>
            <person name="Sommer R.J."/>
        </authorList>
    </citation>
    <scope>NUCLEOTIDE SEQUENCE [LARGE SCALE GENOMIC DNA]</scope>
    <source>
        <strain evidence="5">RS5460</strain>
    </source>
</reference>
<dbReference type="AlphaFoldDB" id="A0AAN4ZJP7"/>
<evidence type="ECO:0000313" key="5">
    <source>
        <dbReference type="Proteomes" id="UP001328107"/>
    </source>
</evidence>
<dbReference type="CDD" id="cd06558">
    <property type="entry name" value="crotonase-like"/>
    <property type="match status" value="1"/>
</dbReference>
<dbReference type="GO" id="GO:0005777">
    <property type="term" value="C:peroxisome"/>
    <property type="evidence" value="ECO:0007669"/>
    <property type="project" value="UniProtKB-SubCell"/>
</dbReference>
<protein>
    <submittedName>
        <fullName evidence="4">Uncharacterized protein</fullName>
    </submittedName>
</protein>
<keyword evidence="2" id="KW-0576">Peroxisome</keyword>
<evidence type="ECO:0000256" key="1">
    <source>
        <dbReference type="ARBA" id="ARBA00004275"/>
    </source>
</evidence>
<dbReference type="Proteomes" id="UP001328107">
    <property type="component" value="Unassembled WGS sequence"/>
</dbReference>
<proteinExistence type="predicted"/>
<comment type="subcellular location">
    <subcellularLocation>
        <location evidence="1">Peroxisome</location>
    </subcellularLocation>
</comment>
<dbReference type="PANTHER" id="PTHR43684:SF1">
    <property type="entry name" value="ENOYL-COA DELTA ISOMERASE 2"/>
    <property type="match status" value="1"/>
</dbReference>
<evidence type="ECO:0000256" key="2">
    <source>
        <dbReference type="ARBA" id="ARBA00023140"/>
    </source>
</evidence>
<dbReference type="GO" id="GO:0004165">
    <property type="term" value="F:delta(3)-delta(2)-enoyl-CoA isomerase activity"/>
    <property type="evidence" value="ECO:0007669"/>
    <property type="project" value="UniProtKB-ARBA"/>
</dbReference>
<keyword evidence="5" id="KW-1185">Reference proteome</keyword>
<evidence type="ECO:0000313" key="4">
    <source>
        <dbReference type="EMBL" id="GMR40559.1"/>
    </source>
</evidence>
<keyword evidence="3" id="KW-0413">Isomerase</keyword>
<dbReference type="Gene3D" id="3.90.226.10">
    <property type="entry name" value="2-enoyl-CoA Hydratase, Chain A, domain 1"/>
    <property type="match status" value="1"/>
</dbReference>
<gene>
    <name evidence="4" type="ORF">PMAYCL1PPCAC_10754</name>
</gene>
<sequence>SRFLTMPVLAEKRGSVYWITISNPSRRNAITKDMYSQLCCALDEADADKLSLFTVITGYGDYYSSSDIFTSSDTATINSSELSPCSQFLNKIIDHRKILIGLVNGPAFGAAASALSLMDYVLCSDSAYFETPSPYISFNHMEAPFVAFEGEMGSSKACETILFGEHISAFEALKRGMVCHVFPRAVFKEESAALVKALASREVHRVYLLRKGILSDSNGEARLMKKHYLDESAKSLIRTKFCRAKI</sequence>
<feature type="non-terminal residue" evidence="4">
    <location>
        <position position="1"/>
    </location>
</feature>
<dbReference type="InterPro" id="IPR051053">
    <property type="entry name" value="ECH/Chromodomain_protein"/>
</dbReference>
<name>A0AAN4ZJP7_9BILA</name>
<organism evidence="4 5">
    <name type="scientific">Pristionchus mayeri</name>
    <dbReference type="NCBI Taxonomy" id="1317129"/>
    <lineage>
        <taxon>Eukaryota</taxon>
        <taxon>Metazoa</taxon>
        <taxon>Ecdysozoa</taxon>
        <taxon>Nematoda</taxon>
        <taxon>Chromadorea</taxon>
        <taxon>Rhabditida</taxon>
        <taxon>Rhabditina</taxon>
        <taxon>Diplogasteromorpha</taxon>
        <taxon>Diplogasteroidea</taxon>
        <taxon>Neodiplogasteridae</taxon>
        <taxon>Pristionchus</taxon>
    </lineage>
</organism>
<dbReference type="InterPro" id="IPR029045">
    <property type="entry name" value="ClpP/crotonase-like_dom_sf"/>
</dbReference>